<dbReference type="VEuPathDB" id="FungiDB:RhiirFUN_012599"/>
<reference evidence="2 3" key="3">
    <citation type="submission" date="2017-10" db="EMBL/GenBank/DDBJ databases">
        <title>Extensive intraspecific genome diversity in a model arbuscular mycorrhizal fungus.</title>
        <authorList>
            <person name="Chen E.C.H."/>
            <person name="Morin E."/>
            <person name="Baudet D."/>
            <person name="Noel J."/>
            <person name="Ndikumana S."/>
            <person name="Charron P."/>
            <person name="St-Onge C."/>
            <person name="Giorgi J."/>
            <person name="Grigoriev I.V."/>
            <person name="Roux C."/>
            <person name="Martin F.M."/>
            <person name="Corradi N."/>
        </authorList>
    </citation>
    <scope>NUCLEOTIDE SEQUENCE [LARGE SCALE GENOMIC DNA]</scope>
    <source>
        <strain evidence="2 3">A1</strain>
    </source>
</reference>
<protein>
    <submittedName>
        <fullName evidence="1">Uncharacterized protein</fullName>
    </submittedName>
</protein>
<reference evidence="1 4" key="2">
    <citation type="submission" date="2017-09" db="EMBL/GenBank/DDBJ databases">
        <title>Extensive intraspecific genome diversity in a model arbuscular mycorrhizal fungus.</title>
        <authorList>
            <person name="Chen E.C."/>
            <person name="Morin E."/>
            <person name="Beaudet D."/>
            <person name="Noel J."/>
            <person name="Ndikumana S."/>
            <person name="Charron P."/>
            <person name="St-Onge C."/>
            <person name="Giorgi J."/>
            <person name="Grigoriev I.V."/>
            <person name="Roux C."/>
            <person name="Martin F.M."/>
            <person name="Corradi N."/>
        </authorList>
    </citation>
    <scope>NUCLEOTIDE SEQUENCE [LARGE SCALE GENOMIC DNA]</scope>
    <source>
        <strain evidence="1 4">A5</strain>
    </source>
</reference>
<name>A0A2I1DYB5_9GLOM</name>
<dbReference type="EMBL" id="LLXH01000109">
    <property type="protein sequence ID" value="PKC72898.1"/>
    <property type="molecule type" value="Genomic_DNA"/>
</dbReference>
<evidence type="ECO:0000313" key="4">
    <source>
        <dbReference type="Proteomes" id="UP000232722"/>
    </source>
</evidence>
<accession>A0A2I1DYB5</accession>
<organism evidence="1 4">
    <name type="scientific">Rhizophagus irregularis</name>
    <dbReference type="NCBI Taxonomy" id="588596"/>
    <lineage>
        <taxon>Eukaryota</taxon>
        <taxon>Fungi</taxon>
        <taxon>Fungi incertae sedis</taxon>
        <taxon>Mucoromycota</taxon>
        <taxon>Glomeromycotina</taxon>
        <taxon>Glomeromycetes</taxon>
        <taxon>Glomerales</taxon>
        <taxon>Glomeraceae</taxon>
        <taxon>Rhizophagus</taxon>
    </lineage>
</organism>
<reference evidence="1 4" key="1">
    <citation type="submission" date="2016-04" db="EMBL/GenBank/DDBJ databases">
        <title>Genome analyses suggest a sexual origin of heterokaryosis in a supposedly ancient asexual fungus.</title>
        <authorList>
            <person name="Ropars J."/>
            <person name="Sedzielewska K."/>
            <person name="Noel J."/>
            <person name="Charron P."/>
            <person name="Farinelli L."/>
            <person name="Marton T."/>
            <person name="Kruger M."/>
            <person name="Pelin A."/>
            <person name="Brachmann A."/>
            <person name="Corradi N."/>
        </authorList>
    </citation>
    <scope>NUCLEOTIDE SEQUENCE [LARGE SCALE GENOMIC DNA]</scope>
    <source>
        <strain evidence="1 4">A5</strain>
    </source>
</reference>
<proteinExistence type="predicted"/>
<dbReference type="AlphaFoldDB" id="A0A2I1DYB5"/>
<reference evidence="2 3" key="4">
    <citation type="submission" date="2017-10" db="EMBL/GenBank/DDBJ databases">
        <title>Genome analyses suggest a sexual origin of heterokaryosis in a supposedly ancient asexual fungus.</title>
        <authorList>
            <person name="Corradi N."/>
            <person name="Sedzielewska K."/>
            <person name="Noel J."/>
            <person name="Charron P."/>
            <person name="Farinelli L."/>
            <person name="Marton T."/>
            <person name="Kruger M."/>
            <person name="Pelin A."/>
            <person name="Brachmann A."/>
            <person name="Corradi N."/>
        </authorList>
    </citation>
    <scope>NUCLEOTIDE SEQUENCE [LARGE SCALE GENOMIC DNA]</scope>
    <source>
        <strain evidence="2 3">A1</strain>
    </source>
</reference>
<evidence type="ECO:0000313" key="3">
    <source>
        <dbReference type="Proteomes" id="UP000232688"/>
    </source>
</evidence>
<comment type="caution">
    <text evidence="1">The sequence shown here is derived from an EMBL/GenBank/DDBJ whole genome shotgun (WGS) entry which is preliminary data.</text>
</comment>
<dbReference type="Proteomes" id="UP000232688">
    <property type="component" value="Unassembled WGS sequence"/>
</dbReference>
<evidence type="ECO:0000313" key="1">
    <source>
        <dbReference type="EMBL" id="PKC15710.1"/>
    </source>
</evidence>
<dbReference type="VEuPathDB" id="FungiDB:FUN_011305"/>
<dbReference type="EMBL" id="LLXJ01000076">
    <property type="protein sequence ID" value="PKC15710.1"/>
    <property type="molecule type" value="Genomic_DNA"/>
</dbReference>
<dbReference type="VEuPathDB" id="FungiDB:RhiirA1_411176"/>
<sequence length="68" mass="7920">MTPSGLDTLFEANILINIPDDVIPTCKTNYMKIINEIQIKVMFERSNTYVLITREILIGRNYETRVEN</sequence>
<dbReference type="Proteomes" id="UP000232722">
    <property type="component" value="Unassembled WGS sequence"/>
</dbReference>
<gene>
    <name evidence="2" type="ORF">RhiirA1_411176</name>
    <name evidence="1" type="ORF">RhiirA5_348710</name>
</gene>
<dbReference type="OrthoDB" id="10382260at2759"/>
<evidence type="ECO:0000313" key="2">
    <source>
        <dbReference type="EMBL" id="PKC72898.1"/>
    </source>
</evidence>